<gene>
    <name evidence="1" type="ORF">HYT40_00830</name>
</gene>
<accession>A0A931SC93</accession>
<evidence type="ECO:0000313" key="2">
    <source>
        <dbReference type="Proteomes" id="UP000724148"/>
    </source>
</evidence>
<sequence length="120" mass="13855">MKWYCITFRVMEAGDPSMTEEGYPETEIEGLSWGDTPGEAWENLREYCRETVRKQYDGNHQRQEVVARMISRWEEAGKKRALPKILQWGLIVPVGERYVKAKEVVSDAGSYRVKVSPPTS</sequence>
<protein>
    <submittedName>
        <fullName evidence="1">Uncharacterized protein</fullName>
    </submittedName>
</protein>
<dbReference type="AlphaFoldDB" id="A0A931SC93"/>
<dbReference type="EMBL" id="JACOZA010000021">
    <property type="protein sequence ID" value="MBI2096691.1"/>
    <property type="molecule type" value="Genomic_DNA"/>
</dbReference>
<comment type="caution">
    <text evidence="1">The sequence shown here is derived from an EMBL/GenBank/DDBJ whole genome shotgun (WGS) entry which is preliminary data.</text>
</comment>
<reference evidence="1" key="1">
    <citation type="submission" date="2020-07" db="EMBL/GenBank/DDBJ databases">
        <title>Huge and variable diversity of episymbiotic CPR bacteria and DPANN archaea in groundwater ecosystems.</title>
        <authorList>
            <person name="He C.Y."/>
            <person name="Keren R."/>
            <person name="Whittaker M."/>
            <person name="Farag I.F."/>
            <person name="Doudna J."/>
            <person name="Cate J.H.D."/>
            <person name="Banfield J.F."/>
        </authorList>
    </citation>
    <scope>NUCLEOTIDE SEQUENCE</scope>
    <source>
        <strain evidence="1">NC_groundwater_193_Ag_S-0.1um_51_7</strain>
    </source>
</reference>
<dbReference type="Proteomes" id="UP000724148">
    <property type="component" value="Unassembled WGS sequence"/>
</dbReference>
<name>A0A931SC93_9BACT</name>
<organism evidence="1 2">
    <name type="scientific">Candidatus Sungiibacteriota bacterium</name>
    <dbReference type="NCBI Taxonomy" id="2750080"/>
    <lineage>
        <taxon>Bacteria</taxon>
        <taxon>Candidatus Sungiibacteriota</taxon>
    </lineage>
</organism>
<proteinExistence type="predicted"/>
<evidence type="ECO:0000313" key="1">
    <source>
        <dbReference type="EMBL" id="MBI2096691.1"/>
    </source>
</evidence>